<keyword evidence="4" id="KW-1133">Transmembrane helix</keyword>
<dbReference type="PROSITE" id="PS50005">
    <property type="entry name" value="TPR"/>
    <property type="match status" value="1"/>
</dbReference>
<protein>
    <submittedName>
        <fullName evidence="5">Uncharacterized protein</fullName>
    </submittedName>
</protein>
<dbReference type="EMBL" id="BSYO01000006">
    <property type="protein sequence ID" value="GMH06660.1"/>
    <property type="molecule type" value="Genomic_DNA"/>
</dbReference>
<keyword evidence="4" id="KW-0812">Transmembrane</keyword>
<keyword evidence="6" id="KW-1185">Reference proteome</keyword>
<feature type="transmembrane region" description="Helical" evidence="4">
    <location>
        <begin position="93"/>
        <end position="114"/>
    </location>
</feature>
<evidence type="ECO:0000256" key="3">
    <source>
        <dbReference type="PROSITE-ProRule" id="PRU00339"/>
    </source>
</evidence>
<evidence type="ECO:0000256" key="4">
    <source>
        <dbReference type="SAM" id="Phobius"/>
    </source>
</evidence>
<keyword evidence="1" id="KW-0677">Repeat</keyword>
<dbReference type="SUPFAM" id="SSF48452">
    <property type="entry name" value="TPR-like"/>
    <property type="match status" value="1"/>
</dbReference>
<dbReference type="InterPro" id="IPR019734">
    <property type="entry name" value="TPR_rpt"/>
</dbReference>
<proteinExistence type="predicted"/>
<comment type="caution">
    <text evidence="5">The sequence shown here is derived from an EMBL/GenBank/DDBJ whole genome shotgun (WGS) entry which is preliminary data.</text>
</comment>
<sequence>MLKYRKGYCMSSTSGVIGVSNLPSTTRALRRTWWEFYASSTRSFARWPLRGKFVSHLIEFFADAGFRRLHLKSSDGVPQRVKHQQAVMMERKMWFDILLQAVMILAGILMFLWMHDVPRKFLDNLQSWRNKSKYEAKRRFVLGARLLAQAKSSDDLTLARSAEAEVQAAIDLDPSDAAAHILKALALEFQGFKTSALSSVDVALSPLAVKSLSDEERSNALLKRAELRLEVSRLARLRDDSEDLNSAAIEEDLREAVRLQPENAKAWCLLGDCREAKGMREEARAAFEEAIKADPDCKTATQGLDRLRL</sequence>
<dbReference type="AlphaFoldDB" id="A0AAD3XJF7"/>
<dbReference type="InterPro" id="IPR013105">
    <property type="entry name" value="TPR_2"/>
</dbReference>
<accession>A0AAD3XJF7</accession>
<dbReference type="Proteomes" id="UP001279734">
    <property type="component" value="Unassembled WGS sequence"/>
</dbReference>
<evidence type="ECO:0000313" key="6">
    <source>
        <dbReference type="Proteomes" id="UP001279734"/>
    </source>
</evidence>
<dbReference type="SMART" id="SM00028">
    <property type="entry name" value="TPR"/>
    <property type="match status" value="1"/>
</dbReference>
<gene>
    <name evidence="5" type="ORF">Nepgr_008500</name>
</gene>
<dbReference type="InterPro" id="IPR050498">
    <property type="entry name" value="Ycf3"/>
</dbReference>
<reference evidence="5" key="1">
    <citation type="submission" date="2023-05" db="EMBL/GenBank/DDBJ databases">
        <title>Nepenthes gracilis genome sequencing.</title>
        <authorList>
            <person name="Fukushima K."/>
        </authorList>
    </citation>
    <scope>NUCLEOTIDE SEQUENCE</scope>
    <source>
        <strain evidence="5">SING2019-196</strain>
    </source>
</reference>
<dbReference type="InterPro" id="IPR011990">
    <property type="entry name" value="TPR-like_helical_dom_sf"/>
</dbReference>
<evidence type="ECO:0000313" key="5">
    <source>
        <dbReference type="EMBL" id="GMH06660.1"/>
    </source>
</evidence>
<feature type="repeat" description="TPR" evidence="3">
    <location>
        <begin position="264"/>
        <end position="297"/>
    </location>
</feature>
<dbReference type="PANTHER" id="PTHR44858:SF1">
    <property type="entry name" value="UDP-N-ACETYLGLUCOSAMINE--PEPTIDE N-ACETYLGLUCOSAMINYLTRANSFERASE SPINDLY-RELATED"/>
    <property type="match status" value="1"/>
</dbReference>
<evidence type="ECO:0000256" key="2">
    <source>
        <dbReference type="ARBA" id="ARBA00022803"/>
    </source>
</evidence>
<keyword evidence="4" id="KW-0472">Membrane</keyword>
<dbReference type="PANTHER" id="PTHR44858">
    <property type="entry name" value="TETRATRICOPEPTIDE REPEAT PROTEIN 6"/>
    <property type="match status" value="1"/>
</dbReference>
<keyword evidence="2 3" id="KW-0802">TPR repeat</keyword>
<evidence type="ECO:0000256" key="1">
    <source>
        <dbReference type="ARBA" id="ARBA00022737"/>
    </source>
</evidence>
<name>A0AAD3XJF7_NEPGR</name>
<dbReference type="Pfam" id="PF07719">
    <property type="entry name" value="TPR_2"/>
    <property type="match status" value="1"/>
</dbReference>
<dbReference type="Gene3D" id="1.25.40.10">
    <property type="entry name" value="Tetratricopeptide repeat domain"/>
    <property type="match status" value="1"/>
</dbReference>
<organism evidence="5 6">
    <name type="scientific">Nepenthes gracilis</name>
    <name type="common">Slender pitcher plant</name>
    <dbReference type="NCBI Taxonomy" id="150966"/>
    <lineage>
        <taxon>Eukaryota</taxon>
        <taxon>Viridiplantae</taxon>
        <taxon>Streptophyta</taxon>
        <taxon>Embryophyta</taxon>
        <taxon>Tracheophyta</taxon>
        <taxon>Spermatophyta</taxon>
        <taxon>Magnoliopsida</taxon>
        <taxon>eudicotyledons</taxon>
        <taxon>Gunneridae</taxon>
        <taxon>Pentapetalae</taxon>
        <taxon>Caryophyllales</taxon>
        <taxon>Nepenthaceae</taxon>
        <taxon>Nepenthes</taxon>
    </lineage>
</organism>